<evidence type="ECO:0000256" key="3">
    <source>
        <dbReference type="PROSITE-ProRule" id="PRU00169"/>
    </source>
</evidence>
<evidence type="ECO:0000259" key="5">
    <source>
        <dbReference type="PROSITE" id="PS50930"/>
    </source>
</evidence>
<dbReference type="InterPro" id="IPR046947">
    <property type="entry name" value="LytR-like"/>
</dbReference>
<dbReference type="InterPro" id="IPR007492">
    <property type="entry name" value="LytTR_DNA-bd_dom"/>
</dbReference>
<comment type="caution">
    <text evidence="6">The sequence shown here is derived from an EMBL/GenBank/DDBJ whole genome shotgun (WGS) entry which is preliminary data.</text>
</comment>
<dbReference type="SUPFAM" id="SSF52172">
    <property type="entry name" value="CheY-like"/>
    <property type="match status" value="1"/>
</dbReference>
<dbReference type="PANTHER" id="PTHR37299">
    <property type="entry name" value="TRANSCRIPTIONAL REGULATOR-RELATED"/>
    <property type="match status" value="1"/>
</dbReference>
<keyword evidence="7" id="KW-1185">Reference proteome</keyword>
<dbReference type="Proteomes" id="UP000031189">
    <property type="component" value="Unassembled WGS sequence"/>
</dbReference>
<organism evidence="6 7">
    <name type="scientific">Terrisporobacter othiniensis</name>
    <dbReference type="NCBI Taxonomy" id="1577792"/>
    <lineage>
        <taxon>Bacteria</taxon>
        <taxon>Bacillati</taxon>
        <taxon>Bacillota</taxon>
        <taxon>Clostridia</taxon>
        <taxon>Peptostreptococcales</taxon>
        <taxon>Peptostreptococcaceae</taxon>
        <taxon>Terrisporobacter</taxon>
    </lineage>
</organism>
<dbReference type="PROSITE" id="PS50110">
    <property type="entry name" value="RESPONSE_REGULATORY"/>
    <property type="match status" value="1"/>
</dbReference>
<dbReference type="Gene3D" id="3.40.50.2300">
    <property type="match status" value="1"/>
</dbReference>
<dbReference type="AlphaFoldDB" id="A0A0B3VYC1"/>
<dbReference type="Pfam" id="PF04397">
    <property type="entry name" value="LytTR"/>
    <property type="match status" value="1"/>
</dbReference>
<gene>
    <name evidence="6" type="ORF">QX51_06495</name>
</gene>
<dbReference type="InterPro" id="IPR011006">
    <property type="entry name" value="CheY-like_superfamily"/>
</dbReference>
<dbReference type="PANTHER" id="PTHR37299:SF1">
    <property type="entry name" value="STAGE 0 SPORULATION PROTEIN A HOMOLOG"/>
    <property type="match status" value="1"/>
</dbReference>
<feature type="domain" description="Response regulatory" evidence="4">
    <location>
        <begin position="2"/>
        <end position="119"/>
    </location>
</feature>
<evidence type="ECO:0000313" key="6">
    <source>
        <dbReference type="EMBL" id="KHS57803.1"/>
    </source>
</evidence>
<dbReference type="InterPro" id="IPR001789">
    <property type="entry name" value="Sig_transdc_resp-reg_receiver"/>
</dbReference>
<name>A0A0B3VYC1_9FIRM</name>
<dbReference type="EMBL" id="JWHR01000064">
    <property type="protein sequence ID" value="KHS57803.1"/>
    <property type="molecule type" value="Genomic_DNA"/>
</dbReference>
<evidence type="ECO:0000259" key="4">
    <source>
        <dbReference type="PROSITE" id="PS50110"/>
    </source>
</evidence>
<dbReference type="STRING" id="1577792.QX51_06495"/>
<dbReference type="SMART" id="SM00850">
    <property type="entry name" value="LytTR"/>
    <property type="match status" value="1"/>
</dbReference>
<dbReference type="RefSeq" id="WP_039679085.1">
    <property type="nucleotide sequence ID" value="NZ_JWHR01000064.1"/>
</dbReference>
<feature type="modified residue" description="4-aspartylphosphate" evidence="3">
    <location>
        <position position="56"/>
    </location>
</feature>
<proteinExistence type="predicted"/>
<dbReference type="PROSITE" id="PS50930">
    <property type="entry name" value="HTH_LYTTR"/>
    <property type="match status" value="1"/>
</dbReference>
<protein>
    <recommendedName>
        <fullName evidence="1">Stage 0 sporulation protein A homolog</fullName>
    </recommendedName>
</protein>
<comment type="function">
    <text evidence="2">May play the central regulatory role in sporulation. It may be an element of the effector pathway responsible for the activation of sporulation genes in response to nutritional stress. Spo0A may act in concert with spo0H (a sigma factor) to control the expression of some genes that are critical to the sporulation process.</text>
</comment>
<dbReference type="OrthoDB" id="1756867at2"/>
<evidence type="ECO:0000256" key="2">
    <source>
        <dbReference type="ARBA" id="ARBA00024867"/>
    </source>
</evidence>
<dbReference type="GO" id="GO:0000156">
    <property type="term" value="F:phosphorelay response regulator activity"/>
    <property type="evidence" value="ECO:0007669"/>
    <property type="project" value="InterPro"/>
</dbReference>
<dbReference type="SMART" id="SM00448">
    <property type="entry name" value="REC"/>
    <property type="match status" value="1"/>
</dbReference>
<accession>A0A0B3VYC1</accession>
<dbReference type="Pfam" id="PF00072">
    <property type="entry name" value="Response_reg"/>
    <property type="match status" value="1"/>
</dbReference>
<keyword evidence="3" id="KW-0597">Phosphoprotein</keyword>
<reference evidence="6 7" key="1">
    <citation type="submission" date="2014-12" db="EMBL/GenBank/DDBJ databases">
        <title>Draft genome sequence of Terrisporobacter sp. 08-306576, isolated from the blood culture of a bacteremia patient.</title>
        <authorList>
            <person name="Lund L.C."/>
            <person name="Sydenham T.V."/>
            <person name="Hogh S.V."/>
            <person name="Skov M.N."/>
            <person name="Kemp M."/>
            <person name="Justesen U.S."/>
        </authorList>
    </citation>
    <scope>NUCLEOTIDE SEQUENCE [LARGE SCALE GENOMIC DNA]</scope>
    <source>
        <strain evidence="6 7">08-306576</strain>
    </source>
</reference>
<feature type="domain" description="HTH LytTR-type" evidence="5">
    <location>
        <begin position="130"/>
        <end position="228"/>
    </location>
</feature>
<dbReference type="Gene3D" id="2.40.50.1020">
    <property type="entry name" value="LytTr DNA-binding domain"/>
    <property type="match status" value="1"/>
</dbReference>
<evidence type="ECO:0000313" key="7">
    <source>
        <dbReference type="Proteomes" id="UP000031189"/>
    </source>
</evidence>
<dbReference type="GO" id="GO:0003677">
    <property type="term" value="F:DNA binding"/>
    <property type="evidence" value="ECO:0007669"/>
    <property type="project" value="InterPro"/>
</dbReference>
<evidence type="ECO:0000256" key="1">
    <source>
        <dbReference type="ARBA" id="ARBA00018672"/>
    </source>
</evidence>
<sequence>MDIAICDDDKNILQYLKQKIEIVLEDNCQITTFENGYDLIEYINSDISNPDIIFIDIDLKDHLGIDIAKKIQQKFNNIKIIFITGNASYVEDIFEVETLDYLTKPINEEKLKKALNKAMEVIKVNKEEILNIKIKKEVVSINLNDVNYMESHLRTVIIHCDKIKKTIYKKLNEIENILPEKFIRCHQSYIVNMEKVNILTTNKFILKSGDKVPVSQSKYKDTKEKFLNYLGDSI</sequence>